<dbReference type="RefSeq" id="WP_322611840.1">
    <property type="nucleotide sequence ID" value="NZ_JAXLNX010000014.1"/>
</dbReference>
<sequence length="257" mass="29344">MGHKHWTPREIKYISEKALLDSTNTVVNVKQMAKYLKRSTGAVNNQVLRLRKEGILPPIERDKSIDFNNRPYSEHAIKRIEFMLNNGSTVQEIADSLGKSKRAIESLLSRLREKGKIDSHKHRYWKAHEEEYLISNIKFDENGFTNNVDALANFLNRSVSSVTAKINKMRQSGAIKIQPDLTKTSVKAKKAHEQFNNKRFAGYERKVPVVVNTPSKVEVVQVVLTVTVGAKGEEIHQYWTFDGKLLAENKKLTEGNQ</sequence>
<keyword evidence="1" id="KW-0238">DNA-binding</keyword>
<comment type="caution">
    <text evidence="2">The sequence shown here is derived from an EMBL/GenBank/DDBJ whole genome shotgun (WGS) entry which is preliminary data.</text>
</comment>
<name>A0ABU5NMD5_9BACI</name>
<dbReference type="CDD" id="cd00090">
    <property type="entry name" value="HTH_ARSR"/>
    <property type="match status" value="1"/>
</dbReference>
<dbReference type="EMBL" id="JAXUIA010000008">
    <property type="protein sequence ID" value="MEA0977195.1"/>
    <property type="molecule type" value="Genomic_DNA"/>
</dbReference>
<evidence type="ECO:0000313" key="3">
    <source>
        <dbReference type="Proteomes" id="UP001289615"/>
    </source>
</evidence>
<proteinExistence type="predicted"/>
<organism evidence="2 3">
    <name type="scientific">Lysinibacillus irui</name>
    <dbReference type="NCBI Taxonomy" id="2998077"/>
    <lineage>
        <taxon>Bacteria</taxon>
        <taxon>Bacillati</taxon>
        <taxon>Bacillota</taxon>
        <taxon>Bacilli</taxon>
        <taxon>Bacillales</taxon>
        <taxon>Bacillaceae</taxon>
        <taxon>Lysinibacillus</taxon>
    </lineage>
</organism>
<gene>
    <name evidence="2" type="ORF">U6C28_12870</name>
</gene>
<evidence type="ECO:0000313" key="2">
    <source>
        <dbReference type="EMBL" id="MEA0977195.1"/>
    </source>
</evidence>
<protein>
    <submittedName>
        <fullName evidence="2">Uncharacterized protein</fullName>
    </submittedName>
</protein>
<dbReference type="Proteomes" id="UP001289615">
    <property type="component" value="Unassembled WGS sequence"/>
</dbReference>
<dbReference type="InterPro" id="IPR011991">
    <property type="entry name" value="ArsR-like_HTH"/>
</dbReference>
<accession>A0ABU5NMD5</accession>
<evidence type="ECO:0000256" key="1">
    <source>
        <dbReference type="ARBA" id="ARBA00023125"/>
    </source>
</evidence>
<reference evidence="2 3" key="1">
    <citation type="submission" date="2023-12" db="EMBL/GenBank/DDBJ databases">
        <title>Genome comparison identifies genes involved in endophytic behavior of Lysinibacillus irui and provides insights into its role as a plant-growth promoting bacterium.</title>
        <authorList>
            <person name="Hilario S."/>
            <person name="Matos I."/>
            <person name="Goncalves M.F.M."/>
            <person name="Pardo C.A."/>
            <person name="Santos M.J."/>
        </authorList>
    </citation>
    <scope>NUCLEOTIDE SEQUENCE [LARGE SCALE GENOMIC DNA]</scope>
    <source>
        <strain evidence="2 3">B3</strain>
    </source>
</reference>
<keyword evidence="3" id="KW-1185">Reference proteome</keyword>